<feature type="region of interest" description="Disordered" evidence="1">
    <location>
        <begin position="104"/>
        <end position="123"/>
    </location>
</feature>
<evidence type="ECO:0000313" key="3">
    <source>
        <dbReference type="EMBL" id="GFH47720.1"/>
    </source>
</evidence>
<dbReference type="InterPro" id="IPR002048">
    <property type="entry name" value="EF_hand_dom"/>
</dbReference>
<feature type="compositionally biased region" description="Acidic residues" evidence="1">
    <location>
        <begin position="104"/>
        <end position="120"/>
    </location>
</feature>
<reference evidence="3 4" key="1">
    <citation type="journal article" date="2021" name="Sci. Rep.">
        <title>The genome of the diatom Chaetoceros tenuissimus carries an ancient integrated fragment of an extant virus.</title>
        <authorList>
            <person name="Hongo Y."/>
            <person name="Kimura K."/>
            <person name="Takaki Y."/>
            <person name="Yoshida Y."/>
            <person name="Baba S."/>
            <person name="Kobayashi G."/>
            <person name="Nagasaki K."/>
            <person name="Hano T."/>
            <person name="Tomaru Y."/>
        </authorList>
    </citation>
    <scope>NUCLEOTIDE SEQUENCE [LARGE SCALE GENOMIC DNA]</scope>
    <source>
        <strain evidence="3 4">NIES-3715</strain>
    </source>
</reference>
<evidence type="ECO:0000256" key="1">
    <source>
        <dbReference type="SAM" id="MobiDB-lite"/>
    </source>
</evidence>
<evidence type="ECO:0000259" key="2">
    <source>
        <dbReference type="PROSITE" id="PS50222"/>
    </source>
</evidence>
<evidence type="ECO:0000313" key="4">
    <source>
        <dbReference type="Proteomes" id="UP001054902"/>
    </source>
</evidence>
<keyword evidence="4" id="KW-1185">Reference proteome</keyword>
<name>A0AAD3H297_9STRA</name>
<protein>
    <recommendedName>
        <fullName evidence="2">EF-hand domain-containing protein</fullName>
    </recommendedName>
</protein>
<gene>
    <name evidence="3" type="ORF">CTEN210_04195</name>
</gene>
<dbReference type="InterPro" id="IPR011992">
    <property type="entry name" value="EF-hand-dom_pair"/>
</dbReference>
<dbReference type="EMBL" id="BLLK01000023">
    <property type="protein sequence ID" value="GFH47720.1"/>
    <property type="molecule type" value="Genomic_DNA"/>
</dbReference>
<feature type="domain" description="EF-hand" evidence="2">
    <location>
        <begin position="15"/>
        <end position="50"/>
    </location>
</feature>
<dbReference type="PROSITE" id="PS50222">
    <property type="entry name" value="EF_HAND_2"/>
    <property type="match status" value="1"/>
</dbReference>
<proteinExistence type="predicted"/>
<feature type="compositionally biased region" description="Basic and acidic residues" evidence="1">
    <location>
        <begin position="151"/>
        <end position="160"/>
    </location>
</feature>
<feature type="region of interest" description="Disordered" evidence="1">
    <location>
        <begin position="144"/>
        <end position="169"/>
    </location>
</feature>
<dbReference type="SUPFAM" id="SSF47473">
    <property type="entry name" value="EF-hand"/>
    <property type="match status" value="1"/>
</dbReference>
<accession>A0AAD3H297</accession>
<sequence length="254" mass="29037">MKFVASIRSEVDDIQDIEAIMRFFDKIDKDNSKGLDKKEFSSFLLSHDFTSVEVDVLFALIDEAFVEDDNINFVELYEFLQSIQGVDHLQHENKDVELKIEDLTSEESVETEEESEEVFENGDKHNDSKQLMKVIVAEKDRPNGLSSENQLLHDDAKSHTSVESVETEEKSKEVFEVGFEMEIDFAHKGGNEANNEDSSKISDIDGLSKINTTKNGSIKKVSVEFVTEPRRYERSHSKITRHNCIKIHSNFPSP</sequence>
<dbReference type="Proteomes" id="UP001054902">
    <property type="component" value="Unassembled WGS sequence"/>
</dbReference>
<organism evidence="3 4">
    <name type="scientific">Chaetoceros tenuissimus</name>
    <dbReference type="NCBI Taxonomy" id="426638"/>
    <lineage>
        <taxon>Eukaryota</taxon>
        <taxon>Sar</taxon>
        <taxon>Stramenopiles</taxon>
        <taxon>Ochrophyta</taxon>
        <taxon>Bacillariophyta</taxon>
        <taxon>Coscinodiscophyceae</taxon>
        <taxon>Chaetocerotophycidae</taxon>
        <taxon>Chaetocerotales</taxon>
        <taxon>Chaetocerotaceae</taxon>
        <taxon>Chaetoceros</taxon>
    </lineage>
</organism>
<dbReference type="GO" id="GO:0005509">
    <property type="term" value="F:calcium ion binding"/>
    <property type="evidence" value="ECO:0007669"/>
    <property type="project" value="InterPro"/>
</dbReference>
<comment type="caution">
    <text evidence="3">The sequence shown here is derived from an EMBL/GenBank/DDBJ whole genome shotgun (WGS) entry which is preliminary data.</text>
</comment>
<dbReference type="AlphaFoldDB" id="A0AAD3H297"/>
<dbReference type="Gene3D" id="1.10.238.10">
    <property type="entry name" value="EF-hand"/>
    <property type="match status" value="1"/>
</dbReference>